<organism evidence="4 5">
    <name type="scientific">Crotalaria pallida</name>
    <name type="common">Smooth rattlebox</name>
    <name type="synonym">Crotalaria striata</name>
    <dbReference type="NCBI Taxonomy" id="3830"/>
    <lineage>
        <taxon>Eukaryota</taxon>
        <taxon>Viridiplantae</taxon>
        <taxon>Streptophyta</taxon>
        <taxon>Embryophyta</taxon>
        <taxon>Tracheophyta</taxon>
        <taxon>Spermatophyta</taxon>
        <taxon>Magnoliopsida</taxon>
        <taxon>eudicotyledons</taxon>
        <taxon>Gunneridae</taxon>
        <taxon>Pentapetalae</taxon>
        <taxon>rosids</taxon>
        <taxon>fabids</taxon>
        <taxon>Fabales</taxon>
        <taxon>Fabaceae</taxon>
        <taxon>Papilionoideae</taxon>
        <taxon>50 kb inversion clade</taxon>
        <taxon>genistoids sensu lato</taxon>
        <taxon>core genistoids</taxon>
        <taxon>Crotalarieae</taxon>
        <taxon>Crotalaria</taxon>
    </lineage>
</organism>
<dbReference type="EMBL" id="JAYWIO010000008">
    <property type="protein sequence ID" value="KAK7243159.1"/>
    <property type="molecule type" value="Genomic_DNA"/>
</dbReference>
<evidence type="ECO:0000313" key="5">
    <source>
        <dbReference type="Proteomes" id="UP001372338"/>
    </source>
</evidence>
<protein>
    <submittedName>
        <fullName evidence="4">Uncharacterized protein</fullName>
    </submittedName>
</protein>
<dbReference type="InterPro" id="IPR050647">
    <property type="entry name" value="Plant_LRR-RLKs"/>
</dbReference>
<dbReference type="GO" id="GO:0033612">
    <property type="term" value="F:receptor serine/threonine kinase binding"/>
    <property type="evidence" value="ECO:0007669"/>
    <property type="project" value="TreeGrafter"/>
</dbReference>
<evidence type="ECO:0000256" key="2">
    <source>
        <dbReference type="ARBA" id="ARBA00022737"/>
    </source>
</evidence>
<reference evidence="4 5" key="1">
    <citation type="submission" date="2024-01" db="EMBL/GenBank/DDBJ databases">
        <title>The genomes of 5 underutilized Papilionoideae crops provide insights into root nodulation and disease resistanc.</title>
        <authorList>
            <person name="Yuan L."/>
        </authorList>
    </citation>
    <scope>NUCLEOTIDE SEQUENCE [LARGE SCALE GENOMIC DNA]</scope>
    <source>
        <strain evidence="4">ZHUSHIDOU_FW_LH</strain>
        <tissue evidence="4">Leaf</tissue>
    </source>
</reference>
<dbReference type="Proteomes" id="UP001372338">
    <property type="component" value="Unassembled WGS sequence"/>
</dbReference>
<dbReference type="AlphaFoldDB" id="A0AAN9DYP1"/>
<dbReference type="SUPFAM" id="SSF52058">
    <property type="entry name" value="L domain-like"/>
    <property type="match status" value="1"/>
</dbReference>
<name>A0AAN9DYP1_CROPI</name>
<dbReference type="InterPro" id="IPR032675">
    <property type="entry name" value="LRR_dom_sf"/>
</dbReference>
<keyword evidence="5" id="KW-1185">Reference proteome</keyword>
<dbReference type="InterPro" id="IPR001611">
    <property type="entry name" value="Leu-rich_rpt"/>
</dbReference>
<evidence type="ECO:0000256" key="3">
    <source>
        <dbReference type="ARBA" id="ARBA00023180"/>
    </source>
</evidence>
<dbReference type="PANTHER" id="PTHR48056:SF78">
    <property type="entry name" value="PROTEIN KINASE DOMAIN-CONTAINING PROTEIN"/>
    <property type="match status" value="1"/>
</dbReference>
<dbReference type="Pfam" id="PF00560">
    <property type="entry name" value="LRR_1"/>
    <property type="match status" value="1"/>
</dbReference>
<dbReference type="PANTHER" id="PTHR48056">
    <property type="entry name" value="LRR RECEPTOR-LIKE SERINE/THREONINE-PROTEIN KINASE-RELATED"/>
    <property type="match status" value="1"/>
</dbReference>
<evidence type="ECO:0000313" key="4">
    <source>
        <dbReference type="EMBL" id="KAK7243159.1"/>
    </source>
</evidence>
<keyword evidence="1" id="KW-0433">Leucine-rich repeat</keyword>
<keyword evidence="2" id="KW-0677">Repeat</keyword>
<dbReference type="Gene3D" id="3.80.10.10">
    <property type="entry name" value="Ribonuclease Inhibitor"/>
    <property type="match status" value="1"/>
</dbReference>
<comment type="caution">
    <text evidence="4">The sequence shown here is derived from an EMBL/GenBank/DDBJ whole genome shotgun (WGS) entry which is preliminary data.</text>
</comment>
<sequence>MHASGLEGPIPSNISLLTNLTQLRISDIKGPSQNFPILSNMKGMIRLILRSCNITGELPSYMWTMNKLEMFDVSFNKLVGEIPATSIEGHLRFLDLSYNNFAWQGPEQPTCQDNLSEC</sequence>
<gene>
    <name evidence="4" type="ORF">RIF29_37947</name>
</gene>
<proteinExistence type="predicted"/>
<evidence type="ECO:0000256" key="1">
    <source>
        <dbReference type="ARBA" id="ARBA00022614"/>
    </source>
</evidence>
<accession>A0AAN9DYP1</accession>
<keyword evidence="3" id="KW-0325">Glycoprotein</keyword>